<dbReference type="Proteomes" id="UP000008952">
    <property type="component" value="Unassembled WGS sequence"/>
</dbReference>
<evidence type="ECO:0000259" key="2">
    <source>
        <dbReference type="SMART" id="SM00226"/>
    </source>
</evidence>
<evidence type="ECO:0000256" key="1">
    <source>
        <dbReference type="ARBA" id="ARBA00022849"/>
    </source>
</evidence>
<dbReference type="InterPro" id="IPR036196">
    <property type="entry name" value="Ptyr_pPase_sf"/>
</dbReference>
<dbReference type="InterPro" id="IPR023485">
    <property type="entry name" value="Ptyr_pPase"/>
</dbReference>
<dbReference type="AlphaFoldDB" id="J0R7C1"/>
<dbReference type="PANTHER" id="PTHR43428:SF1">
    <property type="entry name" value="ARSENATE REDUCTASE"/>
    <property type="match status" value="1"/>
</dbReference>
<dbReference type="EMBL" id="AIMB01000001">
    <property type="protein sequence ID" value="EJF91634.1"/>
    <property type="molecule type" value="Genomic_DNA"/>
</dbReference>
<organism evidence="3 4">
    <name type="scientific">Bartonella tamiae Th239</name>
    <dbReference type="NCBI Taxonomy" id="1094558"/>
    <lineage>
        <taxon>Bacteria</taxon>
        <taxon>Pseudomonadati</taxon>
        <taxon>Pseudomonadota</taxon>
        <taxon>Alphaproteobacteria</taxon>
        <taxon>Hyphomicrobiales</taxon>
        <taxon>Bartonellaceae</taxon>
        <taxon>Bartonella</taxon>
    </lineage>
</organism>
<accession>J0R7C1</accession>
<gene>
    <name evidence="3" type="ORF">ME5_00013</name>
</gene>
<dbReference type="eggNOG" id="COG0394">
    <property type="taxonomic scope" value="Bacteria"/>
</dbReference>
<dbReference type="Pfam" id="PF01451">
    <property type="entry name" value="LMWPc"/>
    <property type="match status" value="1"/>
</dbReference>
<feature type="domain" description="Phosphotyrosine protein phosphatase I" evidence="2">
    <location>
        <begin position="13"/>
        <end position="147"/>
    </location>
</feature>
<dbReference type="SMART" id="SM00226">
    <property type="entry name" value="LMWPc"/>
    <property type="match status" value="1"/>
</dbReference>
<proteinExistence type="predicted"/>
<dbReference type="GO" id="GO:0046685">
    <property type="term" value="P:response to arsenic-containing substance"/>
    <property type="evidence" value="ECO:0007669"/>
    <property type="project" value="UniProtKB-KW"/>
</dbReference>
<reference evidence="3 4" key="1">
    <citation type="submission" date="2012-03" db="EMBL/GenBank/DDBJ databases">
        <title>The Genome Sequence of Bartonella tamiae Th239.</title>
        <authorList>
            <consortium name="The Broad Institute Genome Sequencing Platform"/>
            <consortium name="The Broad Institute Genome Sequencing Center for Infectious Disease"/>
            <person name="Feldgarden M."/>
            <person name="Kirby J."/>
            <person name="Kosoy M."/>
            <person name="Birtles R."/>
            <person name="Probert W.S."/>
            <person name="Chiaraviglio L."/>
            <person name="Young S.K."/>
            <person name="Zeng Q."/>
            <person name="Gargeya S."/>
            <person name="Fitzgerald M."/>
            <person name="Haas B."/>
            <person name="Abouelleil A."/>
            <person name="Alvarado L."/>
            <person name="Arachchi H.M."/>
            <person name="Berlin A."/>
            <person name="Chapman S.B."/>
            <person name="Gearin G."/>
            <person name="Goldberg J."/>
            <person name="Griggs A."/>
            <person name="Gujja S."/>
            <person name="Hansen M."/>
            <person name="Heiman D."/>
            <person name="Howarth C."/>
            <person name="Larimer J."/>
            <person name="Lui A."/>
            <person name="MacDonald P.J.P."/>
            <person name="McCowen C."/>
            <person name="Montmayeur A."/>
            <person name="Murphy C."/>
            <person name="Neiman D."/>
            <person name="Pearson M."/>
            <person name="Priest M."/>
            <person name="Roberts A."/>
            <person name="Saif S."/>
            <person name="Shea T."/>
            <person name="Sisk P."/>
            <person name="Stolte C."/>
            <person name="Sykes S."/>
            <person name="Wortman J."/>
            <person name="Nusbaum C."/>
            <person name="Birren B."/>
        </authorList>
    </citation>
    <scope>NUCLEOTIDE SEQUENCE [LARGE SCALE GENOMIC DNA]</scope>
    <source>
        <strain evidence="3 4">Th239</strain>
    </source>
</reference>
<dbReference type="HOGENOM" id="CLU_071415_3_1_5"/>
<dbReference type="PANTHER" id="PTHR43428">
    <property type="entry name" value="ARSENATE REDUCTASE"/>
    <property type="match status" value="1"/>
</dbReference>
<protein>
    <recommendedName>
        <fullName evidence="2">Phosphotyrosine protein phosphatase I domain-containing protein</fullName>
    </recommendedName>
</protein>
<sequence>MTENHRFHQKLPRSVLFVCSMNTIRSPLAEALTRKIFPDLYTSSAGLMKGKRDFFVDFVIKEDGLSTSPHHPRILKELSDGFFDLVVTLTPQAHNAVLEEMRSYWVNVEYWPIPDPSLATGSREHILNAYRDVRETLKKRINERFKK</sequence>
<dbReference type="STRING" id="1094558.ME5_00013"/>
<dbReference type="Gene3D" id="3.40.50.2300">
    <property type="match status" value="1"/>
</dbReference>
<evidence type="ECO:0000313" key="3">
    <source>
        <dbReference type="EMBL" id="EJF91634.1"/>
    </source>
</evidence>
<keyword evidence="4" id="KW-1185">Reference proteome</keyword>
<dbReference type="OrthoDB" id="9799372at2"/>
<keyword evidence="1" id="KW-0059">Arsenical resistance</keyword>
<dbReference type="PATRIC" id="fig|1094558.3.peg.13"/>
<dbReference type="SUPFAM" id="SSF52788">
    <property type="entry name" value="Phosphotyrosine protein phosphatases I"/>
    <property type="match status" value="1"/>
</dbReference>
<name>J0R7C1_9HYPH</name>
<evidence type="ECO:0000313" key="4">
    <source>
        <dbReference type="Proteomes" id="UP000008952"/>
    </source>
</evidence>
<dbReference type="RefSeq" id="WP_008037234.1">
    <property type="nucleotide sequence ID" value="NZ_JH725147.1"/>
</dbReference>
<comment type="caution">
    <text evidence="3">The sequence shown here is derived from an EMBL/GenBank/DDBJ whole genome shotgun (WGS) entry which is preliminary data.</text>
</comment>